<dbReference type="EMBL" id="GBXM01052974">
    <property type="protein sequence ID" value="JAH55603.1"/>
    <property type="molecule type" value="Transcribed_RNA"/>
</dbReference>
<reference evidence="1" key="1">
    <citation type="submission" date="2014-11" db="EMBL/GenBank/DDBJ databases">
        <authorList>
            <person name="Amaro Gonzalez C."/>
        </authorList>
    </citation>
    <scope>NUCLEOTIDE SEQUENCE</scope>
</reference>
<name>A0A0E9TS82_ANGAN</name>
<evidence type="ECO:0000313" key="1">
    <source>
        <dbReference type="EMBL" id="JAH55603.1"/>
    </source>
</evidence>
<reference evidence="1" key="2">
    <citation type="journal article" date="2015" name="Fish Shellfish Immunol.">
        <title>Early steps in the European eel (Anguilla anguilla)-Vibrio vulnificus interaction in the gills: Role of the RtxA13 toxin.</title>
        <authorList>
            <person name="Callol A."/>
            <person name="Pajuelo D."/>
            <person name="Ebbesson L."/>
            <person name="Teles M."/>
            <person name="MacKenzie S."/>
            <person name="Amaro C."/>
        </authorList>
    </citation>
    <scope>NUCLEOTIDE SEQUENCE</scope>
</reference>
<proteinExistence type="predicted"/>
<protein>
    <submittedName>
        <fullName evidence="1">Uncharacterized protein</fullName>
    </submittedName>
</protein>
<sequence length="34" mass="3964">MLLGLILSLLKRVFVWVYIEFMLSRIALTLLVQA</sequence>
<accession>A0A0E9TS82</accession>
<dbReference type="AlphaFoldDB" id="A0A0E9TS82"/>
<organism evidence="1">
    <name type="scientific">Anguilla anguilla</name>
    <name type="common">European freshwater eel</name>
    <name type="synonym">Muraena anguilla</name>
    <dbReference type="NCBI Taxonomy" id="7936"/>
    <lineage>
        <taxon>Eukaryota</taxon>
        <taxon>Metazoa</taxon>
        <taxon>Chordata</taxon>
        <taxon>Craniata</taxon>
        <taxon>Vertebrata</taxon>
        <taxon>Euteleostomi</taxon>
        <taxon>Actinopterygii</taxon>
        <taxon>Neopterygii</taxon>
        <taxon>Teleostei</taxon>
        <taxon>Anguilliformes</taxon>
        <taxon>Anguillidae</taxon>
        <taxon>Anguilla</taxon>
    </lineage>
</organism>